<protein>
    <submittedName>
        <fullName evidence="2">Hypothetical_protein</fullName>
    </submittedName>
</protein>
<evidence type="ECO:0000313" key="2">
    <source>
        <dbReference type="EMBL" id="CAL5997597.1"/>
    </source>
</evidence>
<accession>A0ABP1HM67</accession>
<keyword evidence="3" id="KW-1185">Reference proteome</keyword>
<evidence type="ECO:0000256" key="1">
    <source>
        <dbReference type="SAM" id="SignalP"/>
    </source>
</evidence>
<sequence>MSILTKERLLIILLIIKQFLQNYTQNHYCIGYQIFILSPQSVQERPVFELFSPNNLAKPSNQVIRMVFSQPQQYFGVLGKQNPRVYSAGPPEALCTFPFLSHQRRGCCKLFLRASVVIIDGEVE</sequence>
<keyword evidence="1" id="KW-0732">Signal</keyword>
<reference evidence="2 3" key="1">
    <citation type="submission" date="2024-07" db="EMBL/GenBank/DDBJ databases">
        <authorList>
            <person name="Akdeniz Z."/>
        </authorList>
    </citation>
    <scope>NUCLEOTIDE SEQUENCE [LARGE SCALE GENOMIC DNA]</scope>
</reference>
<dbReference type="Proteomes" id="UP001642409">
    <property type="component" value="Unassembled WGS sequence"/>
</dbReference>
<gene>
    <name evidence="2" type="ORF">HINF_LOCUS15321</name>
</gene>
<proteinExistence type="predicted"/>
<organism evidence="2 3">
    <name type="scientific">Hexamita inflata</name>
    <dbReference type="NCBI Taxonomy" id="28002"/>
    <lineage>
        <taxon>Eukaryota</taxon>
        <taxon>Metamonada</taxon>
        <taxon>Diplomonadida</taxon>
        <taxon>Hexamitidae</taxon>
        <taxon>Hexamitinae</taxon>
        <taxon>Hexamita</taxon>
    </lineage>
</organism>
<comment type="caution">
    <text evidence="2">The sequence shown here is derived from an EMBL/GenBank/DDBJ whole genome shotgun (WGS) entry which is preliminary data.</text>
</comment>
<evidence type="ECO:0000313" key="3">
    <source>
        <dbReference type="Proteomes" id="UP001642409"/>
    </source>
</evidence>
<feature type="signal peptide" evidence="1">
    <location>
        <begin position="1"/>
        <end position="24"/>
    </location>
</feature>
<feature type="chain" id="PRO_5046648453" evidence="1">
    <location>
        <begin position="25"/>
        <end position="124"/>
    </location>
</feature>
<name>A0ABP1HM67_9EUKA</name>
<dbReference type="EMBL" id="CAXDID020000037">
    <property type="protein sequence ID" value="CAL5997597.1"/>
    <property type="molecule type" value="Genomic_DNA"/>
</dbReference>